<keyword evidence="2" id="KW-0539">Nucleus</keyword>
<evidence type="ECO:0000313" key="4">
    <source>
        <dbReference type="Proteomes" id="UP000046392"/>
    </source>
</evidence>
<dbReference type="WBParaSite" id="SPAL_0000467100.1">
    <property type="protein sequence ID" value="SPAL_0000467100.1"/>
    <property type="gene ID" value="SPAL_0000467100"/>
</dbReference>
<dbReference type="PANTHER" id="PTHR15835">
    <property type="entry name" value="NUCLEAR-INTERACTING PARTNER OF ALK"/>
    <property type="match status" value="1"/>
</dbReference>
<reference evidence="5" key="1">
    <citation type="submission" date="2017-02" db="UniProtKB">
        <authorList>
            <consortium name="WormBaseParasite"/>
        </authorList>
    </citation>
    <scope>IDENTIFICATION</scope>
</reference>
<dbReference type="SUPFAM" id="SSF57924">
    <property type="entry name" value="Inhibitor of apoptosis (IAP) repeat"/>
    <property type="match status" value="1"/>
</dbReference>
<evidence type="ECO:0000313" key="5">
    <source>
        <dbReference type="WBParaSite" id="SPAL_0000467100.1"/>
    </source>
</evidence>
<dbReference type="AlphaFoldDB" id="A0A0N5BFA3"/>
<accession>A0A0N5BFA3</accession>
<keyword evidence="4" id="KW-1185">Reference proteome</keyword>
<name>A0A0N5BFA3_STREA</name>
<feature type="domain" description="C3HC-type" evidence="3">
    <location>
        <begin position="62"/>
        <end position="149"/>
    </location>
</feature>
<evidence type="ECO:0000256" key="1">
    <source>
        <dbReference type="ARBA" id="ARBA00004123"/>
    </source>
</evidence>
<sequence>MNESSSSLPPNSNSEIYQDEGNIQNTSNSFLESIKLAQDSADHLDDYILYGTNSFTDSYRKDLDDLRKRLKTYTSKNWKISSLKITPLKCALLGWISISPDYIQCDKCKKCISLKFINGEKKNCLTYHGNIQILKKELKSSHKNFCRNRLLFNYNQLEKCFNMLTQYDIKENEKSFNKCNGISWELVKKNLVENDIVSNFLSKHGYYYEEPYIRCAKCFYEVDKKKKNFLDPTIHHKSWCPLLLLNNTFNCHEKIDNNPITTLNRFEVLIRELKKDTLKAIEDKNVTKSKERYHNKKPD</sequence>
<evidence type="ECO:0000256" key="2">
    <source>
        <dbReference type="ARBA" id="ARBA00023242"/>
    </source>
</evidence>
<comment type="subcellular location">
    <subcellularLocation>
        <location evidence="1">Nucleus</location>
    </subcellularLocation>
</comment>
<dbReference type="STRING" id="174720.A0A0N5BFA3"/>
<dbReference type="GO" id="GO:0008270">
    <property type="term" value="F:zinc ion binding"/>
    <property type="evidence" value="ECO:0007669"/>
    <property type="project" value="InterPro"/>
</dbReference>
<evidence type="ECO:0000259" key="3">
    <source>
        <dbReference type="Pfam" id="PF07967"/>
    </source>
</evidence>
<proteinExistence type="predicted"/>
<dbReference type="GO" id="GO:0005634">
    <property type="term" value="C:nucleus"/>
    <property type="evidence" value="ECO:0007669"/>
    <property type="project" value="UniProtKB-SubCell"/>
</dbReference>
<dbReference type="Proteomes" id="UP000046392">
    <property type="component" value="Unplaced"/>
</dbReference>
<protein>
    <submittedName>
        <fullName evidence="5">C3HC-type domain-containing protein</fullName>
    </submittedName>
</protein>
<dbReference type="Pfam" id="PF07967">
    <property type="entry name" value="zf-C3HC"/>
    <property type="match status" value="1"/>
</dbReference>
<dbReference type="PANTHER" id="PTHR15835:SF6">
    <property type="entry name" value="ZINC FINGER C3HC-TYPE PROTEIN 1"/>
    <property type="match status" value="1"/>
</dbReference>
<organism evidence="4 5">
    <name type="scientific">Strongyloides papillosus</name>
    <name type="common">Intestinal threadworm</name>
    <dbReference type="NCBI Taxonomy" id="174720"/>
    <lineage>
        <taxon>Eukaryota</taxon>
        <taxon>Metazoa</taxon>
        <taxon>Ecdysozoa</taxon>
        <taxon>Nematoda</taxon>
        <taxon>Chromadorea</taxon>
        <taxon>Rhabditida</taxon>
        <taxon>Tylenchina</taxon>
        <taxon>Panagrolaimomorpha</taxon>
        <taxon>Strongyloidoidea</taxon>
        <taxon>Strongyloididae</taxon>
        <taxon>Strongyloides</taxon>
    </lineage>
</organism>
<dbReference type="InterPro" id="IPR012935">
    <property type="entry name" value="NuBaID_N"/>
</dbReference>